<dbReference type="Gene3D" id="3.40.30.10">
    <property type="entry name" value="Glutaredoxin"/>
    <property type="match status" value="1"/>
</dbReference>
<protein>
    <submittedName>
        <fullName evidence="1">Glutaredoxin family protein</fullName>
    </submittedName>
</protein>
<organism evidence="1 2">
    <name type="scientific">Novilysobacter avium</name>
    <dbReference type="NCBI Taxonomy" id="2781023"/>
    <lineage>
        <taxon>Bacteria</taxon>
        <taxon>Pseudomonadati</taxon>
        <taxon>Pseudomonadota</taxon>
        <taxon>Gammaproteobacteria</taxon>
        <taxon>Lysobacterales</taxon>
        <taxon>Lysobacteraceae</taxon>
        <taxon>Novilysobacter</taxon>
    </lineage>
</organism>
<keyword evidence="2" id="KW-1185">Reference proteome</keyword>
<name>A0A7S6UJM6_9GAMM</name>
<dbReference type="InterPro" id="IPR008554">
    <property type="entry name" value="Glutaredoxin-like"/>
</dbReference>
<dbReference type="RefSeq" id="WP_194034098.1">
    <property type="nucleotide sequence ID" value="NZ_CP063657.1"/>
</dbReference>
<dbReference type="EMBL" id="CP063657">
    <property type="protein sequence ID" value="QOW21531.1"/>
    <property type="molecule type" value="Genomic_DNA"/>
</dbReference>
<dbReference type="Pfam" id="PF05768">
    <property type="entry name" value="Glrx-like"/>
    <property type="match status" value="1"/>
</dbReference>
<proteinExistence type="predicted"/>
<dbReference type="SUPFAM" id="SSF52833">
    <property type="entry name" value="Thioredoxin-like"/>
    <property type="match status" value="1"/>
</dbReference>
<evidence type="ECO:0000313" key="2">
    <source>
        <dbReference type="Proteomes" id="UP000593932"/>
    </source>
</evidence>
<reference evidence="1 2" key="1">
    <citation type="submission" date="2020-10" db="EMBL/GenBank/DDBJ databases">
        <title>complete genome sequencing of Lysobacter sp. H23M41.</title>
        <authorList>
            <person name="Bae J.-W."/>
            <person name="Lee S.-Y."/>
        </authorList>
    </citation>
    <scope>NUCLEOTIDE SEQUENCE [LARGE SCALE GENOMIC DNA]</scope>
    <source>
        <strain evidence="1 2">H23M41</strain>
    </source>
</reference>
<accession>A0A7S6UJM6</accession>
<evidence type="ECO:0000313" key="1">
    <source>
        <dbReference type="EMBL" id="QOW21531.1"/>
    </source>
</evidence>
<sequence>MQLILYQRDDCHLCDLALLELARARAPDFESVFIDDDPDLEQRFGVRVPVLLDLDTMRELAWPFDAGTLRPWLAGSG</sequence>
<dbReference type="Proteomes" id="UP000593932">
    <property type="component" value="Chromosome"/>
</dbReference>
<gene>
    <name evidence="1" type="ORF">INQ42_09780</name>
</gene>
<dbReference type="InterPro" id="IPR036249">
    <property type="entry name" value="Thioredoxin-like_sf"/>
</dbReference>